<gene>
    <name evidence="1" type="ORF">NX786_05675</name>
</gene>
<dbReference type="EMBL" id="JANUHC010000002">
    <property type="protein sequence ID" value="MCS0628816.1"/>
    <property type="molecule type" value="Genomic_DNA"/>
</dbReference>
<proteinExistence type="predicted"/>
<name>A0ABT2BW16_9BURK</name>
<accession>A0ABT2BW16</accession>
<dbReference type="RefSeq" id="WP_259448034.1">
    <property type="nucleotide sequence ID" value="NZ_CP119520.1"/>
</dbReference>
<evidence type="ECO:0000313" key="2">
    <source>
        <dbReference type="Proteomes" id="UP001165263"/>
    </source>
</evidence>
<dbReference type="InterPro" id="IPR029787">
    <property type="entry name" value="Nucleotide_cyclase"/>
</dbReference>
<comment type="caution">
    <text evidence="1">The sequence shown here is derived from an EMBL/GenBank/DDBJ whole genome shotgun (WGS) entry which is preliminary data.</text>
</comment>
<dbReference type="Gene3D" id="3.30.70.1230">
    <property type="entry name" value="Nucleotide cyclase"/>
    <property type="match status" value="1"/>
</dbReference>
<evidence type="ECO:0000313" key="1">
    <source>
        <dbReference type="EMBL" id="MCS0628816.1"/>
    </source>
</evidence>
<sequence length="295" mass="32693">MKSYQGGVLFIDMLGFGALTNGHLTLGAVECEPWKVDPNGASPHQLIAAQILLAFRRALMRTKNAYKAVRVAQLSDAAFLWSEDIGALADAGRYVMHEAAAMGLLCRGGLAIGGVHEPNKPNNSLGAFIVGDAVTRAVSHEGKGKGMRIFTDEDTVRHVLEARPDEVFTPLVDPLSGITIDEWQWYVPSPLLREEHDKNKLQSQIESLVTCHTMFRYSPKLSWSATTSEGRRQIACSVVAVSDAMQRLSRNKGNFGFSVEHLMLANQGRSERTRQRVHETFVQELLRAIQPKERK</sequence>
<reference evidence="1" key="1">
    <citation type="submission" date="2022-08" db="EMBL/GenBank/DDBJ databases">
        <title>Reclassification of Massilia species as members of the genera Telluria, Duganella, Pseudoduganella, Mokoshia gen. nov. and Zemynaea gen. nov. using orthogonal and non-orthogonal genome-based approaches.</title>
        <authorList>
            <person name="Bowman J.P."/>
        </authorList>
    </citation>
    <scope>NUCLEOTIDE SEQUENCE</scope>
    <source>
        <strain evidence="1">LMG 11547</strain>
    </source>
</reference>
<keyword evidence="2" id="KW-1185">Reference proteome</keyword>
<organism evidence="1 2">
    <name type="scientific">Telluria mixta</name>
    <dbReference type="NCBI Taxonomy" id="34071"/>
    <lineage>
        <taxon>Bacteria</taxon>
        <taxon>Pseudomonadati</taxon>
        <taxon>Pseudomonadota</taxon>
        <taxon>Betaproteobacteria</taxon>
        <taxon>Burkholderiales</taxon>
        <taxon>Oxalobacteraceae</taxon>
        <taxon>Telluria group</taxon>
        <taxon>Telluria</taxon>
    </lineage>
</organism>
<protein>
    <submittedName>
        <fullName evidence="1">Uncharacterized protein</fullName>
    </submittedName>
</protein>
<dbReference type="Proteomes" id="UP001165263">
    <property type="component" value="Unassembled WGS sequence"/>
</dbReference>